<accession>A0A316U5X8</accession>
<keyword evidence="3" id="KW-1185">Reference proteome</keyword>
<dbReference type="RefSeq" id="XP_025346903.1">
    <property type="nucleotide sequence ID" value="XM_025492837.1"/>
</dbReference>
<feature type="compositionally biased region" description="Basic and acidic residues" evidence="1">
    <location>
        <begin position="326"/>
        <end position="354"/>
    </location>
</feature>
<feature type="compositionally biased region" description="Acidic residues" evidence="1">
    <location>
        <begin position="19"/>
        <end position="40"/>
    </location>
</feature>
<name>A0A316U5X8_9BASI</name>
<proteinExistence type="predicted"/>
<feature type="compositionally biased region" description="Basic and acidic residues" evidence="1">
    <location>
        <begin position="547"/>
        <end position="559"/>
    </location>
</feature>
<sequence>MATRERSSRRRRGSPFYSEVEEESENGVYDDYDEMSEDDDVGHLGPVSRNRRAYAGESDLAPQQQRRRSGRASGQPTSRRDVYQQPDPASRQRRSTRQVYGGDPYEREEESPYDYADRRKSRRSLAPTRSRRDLQDPYAMDDRGGGYPRATQSKRDLRRQSTRNLGQGTYDARYAADAPGAADGYFGGHYHSDPRYYPEDDEEDDSSTLVGRRRSGAARRGGDGRDRRSGDVRRSMARPRESYQRPQERRAYRDDDEAERRRRRSSRRDLGMVAGDSYGRDSDPIKHRSSRRRESDPYREREREQRRPRRESDRRYSSRDTGLGYPREKESRRTRDRELRDRDRDYDDRGGRERASRKRQSTQKSRRAPAPPSYLMSNVPEPNGPTRYDRSDRRKNDVPDWNPLPTSRNERSYNDQYYEDEDGDGGYGEGDDYDRYYAEEDEEVPYYNGGGRTRGGGGYGRRGGQDQNNYRQSRGRNGGGQDRYYDHNNEDVADYGNEDGGGPVSKIKGRINGLRGGGGGGGDNAGPVAKVKGKINNLRGGGGGGKGYDDDQGYRQPKEKTGMMGKVKGMMSKLDITA</sequence>
<feature type="compositionally biased region" description="Gly residues" evidence="1">
    <location>
        <begin position="448"/>
        <end position="462"/>
    </location>
</feature>
<dbReference type="Proteomes" id="UP000245942">
    <property type="component" value="Unassembled WGS sequence"/>
</dbReference>
<feature type="compositionally biased region" description="Basic and acidic residues" evidence="1">
    <location>
        <begin position="387"/>
        <end position="398"/>
    </location>
</feature>
<dbReference type="EMBL" id="KZ819330">
    <property type="protein sequence ID" value="PWN19743.1"/>
    <property type="molecule type" value="Genomic_DNA"/>
</dbReference>
<feature type="compositionally biased region" description="Basic residues" evidence="1">
    <location>
        <begin position="355"/>
        <end position="367"/>
    </location>
</feature>
<feature type="region of interest" description="Disordered" evidence="1">
    <location>
        <begin position="1"/>
        <end position="559"/>
    </location>
</feature>
<dbReference type="GeneID" id="37014571"/>
<reference evidence="2 3" key="1">
    <citation type="journal article" date="2018" name="Mol. Biol. Evol.">
        <title>Broad Genomic Sampling Reveals a Smut Pathogenic Ancestry of the Fungal Clade Ustilaginomycotina.</title>
        <authorList>
            <person name="Kijpornyongpan T."/>
            <person name="Mondo S.J."/>
            <person name="Barry K."/>
            <person name="Sandor L."/>
            <person name="Lee J."/>
            <person name="Lipzen A."/>
            <person name="Pangilinan J."/>
            <person name="LaButti K."/>
            <person name="Hainaut M."/>
            <person name="Henrissat B."/>
            <person name="Grigoriev I.V."/>
            <person name="Spatafora J.W."/>
            <person name="Aime M.C."/>
        </authorList>
    </citation>
    <scope>NUCLEOTIDE SEQUENCE [LARGE SCALE GENOMIC DNA]</scope>
    <source>
        <strain evidence="2 3">MCA 4718</strain>
    </source>
</reference>
<feature type="compositionally biased region" description="Low complexity" evidence="1">
    <location>
        <begin position="170"/>
        <end position="184"/>
    </location>
</feature>
<evidence type="ECO:0000256" key="1">
    <source>
        <dbReference type="SAM" id="MobiDB-lite"/>
    </source>
</evidence>
<feature type="compositionally biased region" description="Basic and acidic residues" evidence="1">
    <location>
        <begin position="130"/>
        <end position="144"/>
    </location>
</feature>
<feature type="compositionally biased region" description="Acidic residues" evidence="1">
    <location>
        <begin position="417"/>
        <end position="432"/>
    </location>
</feature>
<feature type="compositionally biased region" description="Basic and acidic residues" evidence="1">
    <location>
        <begin position="220"/>
        <end position="253"/>
    </location>
</feature>
<gene>
    <name evidence="2" type="ORF">BCV69DRAFT_283846</name>
</gene>
<feature type="compositionally biased region" description="Gly residues" evidence="1">
    <location>
        <begin position="514"/>
        <end position="524"/>
    </location>
</feature>
<dbReference type="AlphaFoldDB" id="A0A316U5X8"/>
<evidence type="ECO:0000313" key="3">
    <source>
        <dbReference type="Proteomes" id="UP000245942"/>
    </source>
</evidence>
<protein>
    <submittedName>
        <fullName evidence="2">Uncharacterized protein</fullName>
    </submittedName>
</protein>
<organism evidence="2 3">
    <name type="scientific">Pseudomicrostroma glucosiphilum</name>
    <dbReference type="NCBI Taxonomy" id="1684307"/>
    <lineage>
        <taxon>Eukaryota</taxon>
        <taxon>Fungi</taxon>
        <taxon>Dikarya</taxon>
        <taxon>Basidiomycota</taxon>
        <taxon>Ustilaginomycotina</taxon>
        <taxon>Exobasidiomycetes</taxon>
        <taxon>Microstromatales</taxon>
        <taxon>Microstromatales incertae sedis</taxon>
        <taxon>Pseudomicrostroma</taxon>
    </lineage>
</organism>
<evidence type="ECO:0000313" key="2">
    <source>
        <dbReference type="EMBL" id="PWN19743.1"/>
    </source>
</evidence>
<feature type="compositionally biased region" description="Basic and acidic residues" evidence="1">
    <location>
        <begin position="278"/>
        <end position="318"/>
    </location>
</feature>